<keyword evidence="3" id="KW-0597">Phosphoprotein</keyword>
<evidence type="ECO:0000313" key="10">
    <source>
        <dbReference type="Proteomes" id="UP001242010"/>
    </source>
</evidence>
<gene>
    <name evidence="9" type="ORF">GETHOR_13100</name>
</gene>
<dbReference type="CDD" id="cd00130">
    <property type="entry name" value="PAS"/>
    <property type="match status" value="1"/>
</dbReference>
<dbReference type="EC" id="2.7.13.3" evidence="2"/>
<evidence type="ECO:0000259" key="6">
    <source>
        <dbReference type="PROSITE" id="PS50109"/>
    </source>
</evidence>
<dbReference type="SUPFAM" id="SSF55874">
    <property type="entry name" value="ATPase domain of HSP90 chaperone/DNA topoisomerase II/histidine kinase"/>
    <property type="match status" value="1"/>
</dbReference>
<dbReference type="SMART" id="SM00086">
    <property type="entry name" value="PAC"/>
    <property type="match status" value="2"/>
</dbReference>
<organism evidence="9 10">
    <name type="scientific">Geothrix oryzae</name>
    <dbReference type="NCBI Taxonomy" id="2927975"/>
    <lineage>
        <taxon>Bacteria</taxon>
        <taxon>Pseudomonadati</taxon>
        <taxon>Acidobacteriota</taxon>
        <taxon>Holophagae</taxon>
        <taxon>Holophagales</taxon>
        <taxon>Holophagaceae</taxon>
        <taxon>Geothrix</taxon>
    </lineage>
</organism>
<evidence type="ECO:0000259" key="8">
    <source>
        <dbReference type="PROSITE" id="PS50113"/>
    </source>
</evidence>
<feature type="domain" description="PAC" evidence="8">
    <location>
        <begin position="227"/>
        <end position="277"/>
    </location>
</feature>
<evidence type="ECO:0000256" key="5">
    <source>
        <dbReference type="ARBA" id="ARBA00022777"/>
    </source>
</evidence>
<accession>A0ABM8DQD2</accession>
<dbReference type="InterPro" id="IPR035965">
    <property type="entry name" value="PAS-like_dom_sf"/>
</dbReference>
<dbReference type="InterPro" id="IPR000700">
    <property type="entry name" value="PAS-assoc_C"/>
</dbReference>
<keyword evidence="5" id="KW-0418">Kinase</keyword>
<dbReference type="SUPFAM" id="SSF55785">
    <property type="entry name" value="PYP-like sensor domain (PAS domain)"/>
    <property type="match status" value="2"/>
</dbReference>
<dbReference type="InterPro" id="IPR001610">
    <property type="entry name" value="PAC"/>
</dbReference>
<dbReference type="EMBL" id="AP027079">
    <property type="protein sequence ID" value="BDU69209.1"/>
    <property type="molecule type" value="Genomic_DNA"/>
</dbReference>
<feature type="domain" description="PAC" evidence="8">
    <location>
        <begin position="354"/>
        <end position="407"/>
    </location>
</feature>
<dbReference type="InterPro" id="IPR003661">
    <property type="entry name" value="HisK_dim/P_dom"/>
</dbReference>
<dbReference type="InterPro" id="IPR000014">
    <property type="entry name" value="PAS"/>
</dbReference>
<dbReference type="Gene3D" id="1.10.287.130">
    <property type="match status" value="1"/>
</dbReference>
<dbReference type="Proteomes" id="UP001242010">
    <property type="component" value="Chromosome"/>
</dbReference>
<dbReference type="InterPro" id="IPR036097">
    <property type="entry name" value="HisK_dim/P_sf"/>
</dbReference>
<evidence type="ECO:0000256" key="2">
    <source>
        <dbReference type="ARBA" id="ARBA00012438"/>
    </source>
</evidence>
<dbReference type="Gene3D" id="3.30.450.20">
    <property type="entry name" value="PAS domain"/>
    <property type="match status" value="2"/>
</dbReference>
<evidence type="ECO:0000256" key="1">
    <source>
        <dbReference type="ARBA" id="ARBA00000085"/>
    </source>
</evidence>
<name>A0ABM8DQD2_9BACT</name>
<dbReference type="PROSITE" id="PS50109">
    <property type="entry name" value="HIS_KIN"/>
    <property type="match status" value="1"/>
</dbReference>
<dbReference type="SMART" id="SM00091">
    <property type="entry name" value="PAS"/>
    <property type="match status" value="1"/>
</dbReference>
<dbReference type="RefSeq" id="WP_286355838.1">
    <property type="nucleotide sequence ID" value="NZ_AP027079.1"/>
</dbReference>
<reference evidence="10" key="1">
    <citation type="journal article" date="2023" name="Int. J. Syst. Evol. Microbiol.">
        <title>Mesoterricola silvestris gen. nov., sp. nov., Mesoterricola sediminis sp. nov., Geothrix oryzae sp. nov., Geothrix edaphica sp. nov., Geothrix rubra sp. nov., and Geothrix limicola sp. nov., six novel members of Acidobacteriota isolated from soils.</title>
        <authorList>
            <person name="Itoh H."/>
            <person name="Sugisawa Y."/>
            <person name="Mise K."/>
            <person name="Xu Z."/>
            <person name="Kuniyasu M."/>
            <person name="Ushijima N."/>
            <person name="Kawano K."/>
            <person name="Kobayashi E."/>
            <person name="Shiratori Y."/>
            <person name="Masuda Y."/>
            <person name="Senoo K."/>
        </authorList>
    </citation>
    <scope>NUCLEOTIDE SEQUENCE [LARGE SCALE GENOMIC DNA]</scope>
    <source>
        <strain evidence="10">Red222</strain>
    </source>
</reference>
<evidence type="ECO:0000313" key="9">
    <source>
        <dbReference type="EMBL" id="BDU69209.1"/>
    </source>
</evidence>
<feature type="domain" description="PAS" evidence="7">
    <location>
        <begin position="278"/>
        <end position="350"/>
    </location>
</feature>
<dbReference type="PROSITE" id="PS50113">
    <property type="entry name" value="PAC"/>
    <property type="match status" value="2"/>
</dbReference>
<dbReference type="Pfam" id="PF08448">
    <property type="entry name" value="PAS_4"/>
    <property type="match status" value="1"/>
</dbReference>
<dbReference type="NCBIfam" id="TIGR00229">
    <property type="entry name" value="sensory_box"/>
    <property type="match status" value="1"/>
</dbReference>
<dbReference type="PANTHER" id="PTHR43304:SF1">
    <property type="entry name" value="PAC DOMAIN-CONTAINING PROTEIN"/>
    <property type="match status" value="1"/>
</dbReference>
<dbReference type="InterPro" id="IPR036890">
    <property type="entry name" value="HATPase_C_sf"/>
</dbReference>
<feature type="domain" description="Histidine kinase" evidence="6">
    <location>
        <begin position="411"/>
        <end position="622"/>
    </location>
</feature>
<comment type="catalytic activity">
    <reaction evidence="1">
        <text>ATP + protein L-histidine = ADP + protein N-phospho-L-histidine.</text>
        <dbReference type="EC" id="2.7.13.3"/>
    </reaction>
</comment>
<dbReference type="Pfam" id="PF00512">
    <property type="entry name" value="HisKA"/>
    <property type="match status" value="1"/>
</dbReference>
<dbReference type="InterPro" id="IPR013655">
    <property type="entry name" value="PAS_fold_3"/>
</dbReference>
<dbReference type="InterPro" id="IPR052162">
    <property type="entry name" value="Sensor_kinase/Photoreceptor"/>
</dbReference>
<dbReference type="Gene3D" id="3.30.565.10">
    <property type="entry name" value="Histidine kinase-like ATPase, C-terminal domain"/>
    <property type="match status" value="1"/>
</dbReference>
<dbReference type="SMART" id="SM00387">
    <property type="entry name" value="HATPase_c"/>
    <property type="match status" value="1"/>
</dbReference>
<keyword evidence="10" id="KW-1185">Reference proteome</keyword>
<dbReference type="SMART" id="SM00388">
    <property type="entry name" value="HisKA"/>
    <property type="match status" value="1"/>
</dbReference>
<dbReference type="CDD" id="cd00082">
    <property type="entry name" value="HisKA"/>
    <property type="match status" value="1"/>
</dbReference>
<dbReference type="PRINTS" id="PR00344">
    <property type="entry name" value="BCTRLSENSOR"/>
</dbReference>
<proteinExistence type="predicted"/>
<dbReference type="Pfam" id="PF02518">
    <property type="entry name" value="HATPase_c"/>
    <property type="match status" value="1"/>
</dbReference>
<dbReference type="Pfam" id="PF08447">
    <property type="entry name" value="PAS_3"/>
    <property type="match status" value="1"/>
</dbReference>
<protein>
    <recommendedName>
        <fullName evidence="2">histidine kinase</fullName>
        <ecNumber evidence="2">2.7.13.3</ecNumber>
    </recommendedName>
</protein>
<evidence type="ECO:0000259" key="7">
    <source>
        <dbReference type="PROSITE" id="PS50112"/>
    </source>
</evidence>
<dbReference type="InterPro" id="IPR013656">
    <property type="entry name" value="PAS_4"/>
</dbReference>
<dbReference type="PROSITE" id="PS50112">
    <property type="entry name" value="PAS"/>
    <property type="match status" value="1"/>
</dbReference>
<dbReference type="CDD" id="cd00075">
    <property type="entry name" value="HATPase"/>
    <property type="match status" value="1"/>
</dbReference>
<dbReference type="PANTHER" id="PTHR43304">
    <property type="entry name" value="PHYTOCHROME-LIKE PROTEIN CPH1"/>
    <property type="match status" value="1"/>
</dbReference>
<dbReference type="InterPro" id="IPR005467">
    <property type="entry name" value="His_kinase_dom"/>
</dbReference>
<keyword evidence="4" id="KW-0808">Transferase</keyword>
<dbReference type="InterPro" id="IPR004358">
    <property type="entry name" value="Sig_transdc_His_kin-like_C"/>
</dbReference>
<sequence length="633" mass="70190">MESPSSPAPTSFQLLTVGVPAAVRRALGRAFRAVGEPVPNCIDISGWSEAELDSFVCGPGDALLLWGPSATEAWHIRIRTFRTHHPDLPTLVRIPKGDPVIGEAMLREGFHEIYVTAAQAPEALRRGRARLMGPRGQAQSGSGPARGEDPYRFDGLFQNLYDWIYVVGISEQGEMTFETVNPPLHASGSFLNPDFAGRSPESCLTSSSAAQLIAHFQRVLQGGTPLQFEEEHPIAREVRTFQTILTPVRNKWGRIHRIAGISRDITALKVAQAELRASEERLNHALDGTQQGLWDLDLETGNIYRSPRWFGMLGYEPGAIASTLQAGFDLIHPEDRLQTEAALNAHLEGRLPGLQAEYRLRTQSGDWLWVFDAGKVVAWRGDGRPARMAGMCTDITERRRAEESLRALVGGVVHEIRNPVYGISINLDALEATFGEEPRYRPFLLALRESSDRIQGLMNDLRDYGEPRTLNPEPCRVRTLLEDALRSCETLQVSRDCKVRLALEDEALVLPLNARRMHQVFRNLIENALHHSPPNGTVSVRGRHLRDEGHDWWAFSVEDEGSGFDPESLARAFEPFFTRRKGGTGLGLSIVKRVVEEHGGTVAVENAAGGGARVTLRVPAPRRRMELIGEPRG</sequence>
<dbReference type="InterPro" id="IPR003594">
    <property type="entry name" value="HATPase_dom"/>
</dbReference>
<dbReference type="SUPFAM" id="SSF47384">
    <property type="entry name" value="Homodimeric domain of signal transducing histidine kinase"/>
    <property type="match status" value="1"/>
</dbReference>
<evidence type="ECO:0000256" key="4">
    <source>
        <dbReference type="ARBA" id="ARBA00022679"/>
    </source>
</evidence>
<evidence type="ECO:0000256" key="3">
    <source>
        <dbReference type="ARBA" id="ARBA00022553"/>
    </source>
</evidence>